<dbReference type="Gene3D" id="3.30.420.10">
    <property type="entry name" value="Ribonuclease H-like superfamily/Ribonuclease H"/>
    <property type="match status" value="1"/>
</dbReference>
<dbReference type="AlphaFoldDB" id="E2BVT7"/>
<dbReference type="EMBL" id="GL450970">
    <property type="protein sequence ID" value="EFN80193.1"/>
    <property type="molecule type" value="Genomic_DNA"/>
</dbReference>
<organism evidence="2">
    <name type="scientific">Harpegnathos saltator</name>
    <name type="common">Jerdon's jumping ant</name>
    <dbReference type="NCBI Taxonomy" id="610380"/>
    <lineage>
        <taxon>Eukaryota</taxon>
        <taxon>Metazoa</taxon>
        <taxon>Ecdysozoa</taxon>
        <taxon>Arthropoda</taxon>
        <taxon>Hexapoda</taxon>
        <taxon>Insecta</taxon>
        <taxon>Pterygota</taxon>
        <taxon>Neoptera</taxon>
        <taxon>Endopterygota</taxon>
        <taxon>Hymenoptera</taxon>
        <taxon>Apocrita</taxon>
        <taxon>Aculeata</taxon>
        <taxon>Formicoidea</taxon>
        <taxon>Formicidae</taxon>
        <taxon>Ponerinae</taxon>
        <taxon>Ponerini</taxon>
        <taxon>Harpegnathos</taxon>
    </lineage>
</organism>
<accession>E2BVT7</accession>
<keyword evidence="2" id="KW-1185">Reference proteome</keyword>
<feature type="non-terminal residue" evidence="1">
    <location>
        <position position="1"/>
    </location>
</feature>
<dbReference type="Proteomes" id="UP000008237">
    <property type="component" value="Unassembled WGS sequence"/>
</dbReference>
<dbReference type="STRING" id="610380.E2BVT7"/>
<proteinExistence type="predicted"/>
<name>E2BVT7_HARSA</name>
<protein>
    <recommendedName>
        <fullName evidence="3">Tc1-like transposase DDE domain-containing protein</fullName>
    </recommendedName>
</protein>
<dbReference type="InterPro" id="IPR036397">
    <property type="entry name" value="RNaseH_sf"/>
</dbReference>
<evidence type="ECO:0008006" key="3">
    <source>
        <dbReference type="Google" id="ProtNLM"/>
    </source>
</evidence>
<dbReference type="InParanoid" id="E2BVT7"/>
<reference evidence="1 2" key="1">
    <citation type="journal article" date="2010" name="Science">
        <title>Genomic comparison of the ants Camponotus floridanus and Harpegnathos saltator.</title>
        <authorList>
            <person name="Bonasio R."/>
            <person name="Zhang G."/>
            <person name="Ye C."/>
            <person name="Mutti N.S."/>
            <person name="Fang X."/>
            <person name="Qin N."/>
            <person name="Donahue G."/>
            <person name="Yang P."/>
            <person name="Li Q."/>
            <person name="Li C."/>
            <person name="Zhang P."/>
            <person name="Huang Z."/>
            <person name="Berger S.L."/>
            <person name="Reinberg D."/>
            <person name="Wang J."/>
            <person name="Liebig J."/>
        </authorList>
    </citation>
    <scope>NUCLEOTIDE SEQUENCE [LARGE SCALE GENOMIC DNA]</scope>
    <source>
        <strain evidence="1 2">R22 G/1</strain>
    </source>
</reference>
<evidence type="ECO:0000313" key="1">
    <source>
        <dbReference type="EMBL" id="EFN80193.1"/>
    </source>
</evidence>
<sequence length="48" mass="5650">FILMHDNAHPYTVALTREFLQNCDITVLDHSEMSPDLNSIEYIWDLID</sequence>
<gene>
    <name evidence="1" type="ORF">EAI_07070</name>
</gene>
<dbReference type="GO" id="GO:0003676">
    <property type="term" value="F:nucleic acid binding"/>
    <property type="evidence" value="ECO:0007669"/>
    <property type="project" value="InterPro"/>
</dbReference>
<evidence type="ECO:0000313" key="2">
    <source>
        <dbReference type="Proteomes" id="UP000008237"/>
    </source>
</evidence>
<feature type="non-terminal residue" evidence="1">
    <location>
        <position position="48"/>
    </location>
</feature>